<feature type="non-terminal residue" evidence="4">
    <location>
        <position position="177"/>
    </location>
</feature>
<dbReference type="InterPro" id="IPR016181">
    <property type="entry name" value="Acyl_CoA_acyltransferase"/>
</dbReference>
<evidence type="ECO:0000256" key="2">
    <source>
        <dbReference type="ARBA" id="ARBA00023315"/>
    </source>
</evidence>
<feature type="non-terminal residue" evidence="4">
    <location>
        <position position="1"/>
    </location>
</feature>
<sequence>ADDAVFVTYLTNLINAVYTRFEADFWQPGKFTRCSAAELRHYIQSSEIAVAWRRGSSHADPADVMGCVRLHMQVDDDGGSIGACGMLVCDPSFQGTGVGRALVEFVEERARAQGAKQMQVEVIVGDGWVHEFKERLAAWYERRGYRLLRTAEVRDDLPWLADILAKKAKVRVFRKRL</sequence>
<feature type="domain" description="N-acetyltransferase" evidence="3">
    <location>
        <begin position="4"/>
        <end position="169"/>
    </location>
</feature>
<dbReference type="Gene3D" id="3.40.630.30">
    <property type="match status" value="1"/>
</dbReference>
<dbReference type="Proteomes" id="UP001302812">
    <property type="component" value="Unassembled WGS sequence"/>
</dbReference>
<dbReference type="GO" id="GO:0016747">
    <property type="term" value="F:acyltransferase activity, transferring groups other than amino-acyl groups"/>
    <property type="evidence" value="ECO:0007669"/>
    <property type="project" value="InterPro"/>
</dbReference>
<proteinExistence type="predicted"/>
<dbReference type="AlphaFoldDB" id="A0AAN6QL15"/>
<protein>
    <recommendedName>
        <fullName evidence="3">N-acetyltransferase domain-containing protein</fullName>
    </recommendedName>
</protein>
<dbReference type="EMBL" id="MU853360">
    <property type="protein sequence ID" value="KAK4108817.1"/>
    <property type="molecule type" value="Genomic_DNA"/>
</dbReference>
<dbReference type="CDD" id="cd04301">
    <property type="entry name" value="NAT_SF"/>
    <property type="match status" value="1"/>
</dbReference>
<dbReference type="GeneID" id="89934742"/>
<evidence type="ECO:0000313" key="5">
    <source>
        <dbReference type="Proteomes" id="UP001302812"/>
    </source>
</evidence>
<keyword evidence="5" id="KW-1185">Reference proteome</keyword>
<evidence type="ECO:0000256" key="1">
    <source>
        <dbReference type="ARBA" id="ARBA00022679"/>
    </source>
</evidence>
<evidence type="ECO:0000259" key="3">
    <source>
        <dbReference type="PROSITE" id="PS51186"/>
    </source>
</evidence>
<dbReference type="SUPFAM" id="SSF55729">
    <property type="entry name" value="Acyl-CoA N-acyltransferases (Nat)"/>
    <property type="match status" value="1"/>
</dbReference>
<comment type="caution">
    <text evidence="4">The sequence shown here is derived from an EMBL/GenBank/DDBJ whole genome shotgun (WGS) entry which is preliminary data.</text>
</comment>
<reference evidence="4" key="1">
    <citation type="journal article" date="2023" name="Mol. Phylogenet. Evol.">
        <title>Genome-scale phylogeny and comparative genomics of the fungal order Sordariales.</title>
        <authorList>
            <person name="Hensen N."/>
            <person name="Bonometti L."/>
            <person name="Westerberg I."/>
            <person name="Brannstrom I.O."/>
            <person name="Guillou S."/>
            <person name="Cros-Aarteil S."/>
            <person name="Calhoun S."/>
            <person name="Haridas S."/>
            <person name="Kuo A."/>
            <person name="Mondo S."/>
            <person name="Pangilinan J."/>
            <person name="Riley R."/>
            <person name="LaButti K."/>
            <person name="Andreopoulos B."/>
            <person name="Lipzen A."/>
            <person name="Chen C."/>
            <person name="Yan M."/>
            <person name="Daum C."/>
            <person name="Ng V."/>
            <person name="Clum A."/>
            <person name="Steindorff A."/>
            <person name="Ohm R.A."/>
            <person name="Martin F."/>
            <person name="Silar P."/>
            <person name="Natvig D.O."/>
            <person name="Lalanne C."/>
            <person name="Gautier V."/>
            <person name="Ament-Velasquez S.L."/>
            <person name="Kruys A."/>
            <person name="Hutchinson M.I."/>
            <person name="Powell A.J."/>
            <person name="Barry K."/>
            <person name="Miller A.N."/>
            <person name="Grigoriev I.V."/>
            <person name="Debuchy R."/>
            <person name="Gladieux P."/>
            <person name="Hiltunen Thoren M."/>
            <person name="Johannesson H."/>
        </authorList>
    </citation>
    <scope>NUCLEOTIDE SEQUENCE</scope>
    <source>
        <strain evidence="4">CBS 508.74</strain>
    </source>
</reference>
<dbReference type="PROSITE" id="PS51186">
    <property type="entry name" value="GNAT"/>
    <property type="match status" value="1"/>
</dbReference>
<gene>
    <name evidence="4" type="ORF">N656DRAFT_685931</name>
</gene>
<name>A0AAN6QL15_9PEZI</name>
<organism evidence="4 5">
    <name type="scientific">Canariomyces notabilis</name>
    <dbReference type="NCBI Taxonomy" id="2074819"/>
    <lineage>
        <taxon>Eukaryota</taxon>
        <taxon>Fungi</taxon>
        <taxon>Dikarya</taxon>
        <taxon>Ascomycota</taxon>
        <taxon>Pezizomycotina</taxon>
        <taxon>Sordariomycetes</taxon>
        <taxon>Sordariomycetidae</taxon>
        <taxon>Sordariales</taxon>
        <taxon>Chaetomiaceae</taxon>
        <taxon>Canariomyces</taxon>
    </lineage>
</organism>
<keyword evidence="2" id="KW-0012">Acyltransferase</keyword>
<dbReference type="InterPro" id="IPR050680">
    <property type="entry name" value="YpeA/RimI_acetyltransf"/>
</dbReference>
<dbReference type="Pfam" id="PF13508">
    <property type="entry name" value="Acetyltransf_7"/>
    <property type="match status" value="1"/>
</dbReference>
<dbReference type="PANTHER" id="PTHR43420">
    <property type="entry name" value="ACETYLTRANSFERASE"/>
    <property type="match status" value="1"/>
</dbReference>
<dbReference type="InterPro" id="IPR000182">
    <property type="entry name" value="GNAT_dom"/>
</dbReference>
<accession>A0AAN6QL15</accession>
<dbReference type="RefSeq" id="XP_064666387.1">
    <property type="nucleotide sequence ID" value="XM_064810617.1"/>
</dbReference>
<dbReference type="PANTHER" id="PTHR43420:SF47">
    <property type="entry name" value="N-ACETYLTRANSFERASE DOMAIN-CONTAINING PROTEIN"/>
    <property type="match status" value="1"/>
</dbReference>
<reference evidence="4" key="2">
    <citation type="submission" date="2023-05" db="EMBL/GenBank/DDBJ databases">
        <authorList>
            <consortium name="Lawrence Berkeley National Laboratory"/>
            <person name="Steindorff A."/>
            <person name="Hensen N."/>
            <person name="Bonometti L."/>
            <person name="Westerberg I."/>
            <person name="Brannstrom I.O."/>
            <person name="Guillou S."/>
            <person name="Cros-Aarteil S."/>
            <person name="Calhoun S."/>
            <person name="Haridas S."/>
            <person name="Kuo A."/>
            <person name="Mondo S."/>
            <person name="Pangilinan J."/>
            <person name="Riley R."/>
            <person name="Labutti K."/>
            <person name="Andreopoulos B."/>
            <person name="Lipzen A."/>
            <person name="Chen C."/>
            <person name="Yanf M."/>
            <person name="Daum C."/>
            <person name="Ng V."/>
            <person name="Clum A."/>
            <person name="Ohm R."/>
            <person name="Martin F."/>
            <person name="Silar P."/>
            <person name="Natvig D."/>
            <person name="Lalanne C."/>
            <person name="Gautier V."/>
            <person name="Ament-Velasquez S.L."/>
            <person name="Kruys A."/>
            <person name="Hutchinson M.I."/>
            <person name="Powell A.J."/>
            <person name="Barry K."/>
            <person name="Miller A.N."/>
            <person name="Grigoriev I.V."/>
            <person name="Debuchy R."/>
            <person name="Gladieux P."/>
            <person name="Thoren M.H."/>
            <person name="Johannesson H."/>
        </authorList>
    </citation>
    <scope>NUCLEOTIDE SEQUENCE</scope>
    <source>
        <strain evidence="4">CBS 508.74</strain>
    </source>
</reference>
<evidence type="ECO:0000313" key="4">
    <source>
        <dbReference type="EMBL" id="KAK4108817.1"/>
    </source>
</evidence>
<keyword evidence="1" id="KW-0808">Transferase</keyword>